<keyword evidence="3" id="KW-1185">Reference proteome</keyword>
<accession>A0A1R2CS78</accession>
<dbReference type="EMBL" id="MPUH01000073">
    <property type="protein sequence ID" value="OMJ91835.1"/>
    <property type="molecule type" value="Genomic_DNA"/>
</dbReference>
<feature type="transmembrane region" description="Helical" evidence="1">
    <location>
        <begin position="44"/>
        <end position="66"/>
    </location>
</feature>
<feature type="transmembrane region" description="Helical" evidence="1">
    <location>
        <begin position="105"/>
        <end position="133"/>
    </location>
</feature>
<sequence length="150" mass="17324">MDIQYSGPKSIELDALFSYARSALILFIIFFTATDVCAEPLREWLFIEATVLMFRVGIIASFSVYSQSMWYKIIIMIIKAFSFIWVVFGIYWTSKENKCDDSWTYYAVIGLILIFLSGIFVFIIALAVACYIVRSNKSENHEMSQRLNNS</sequence>
<keyword evidence="1" id="KW-0812">Transmembrane</keyword>
<evidence type="ECO:0000313" key="2">
    <source>
        <dbReference type="EMBL" id="OMJ91835.1"/>
    </source>
</evidence>
<proteinExistence type="predicted"/>
<evidence type="ECO:0000256" key="1">
    <source>
        <dbReference type="SAM" id="Phobius"/>
    </source>
</evidence>
<gene>
    <name evidence="2" type="ORF">SteCoe_5507</name>
</gene>
<organism evidence="2 3">
    <name type="scientific">Stentor coeruleus</name>
    <dbReference type="NCBI Taxonomy" id="5963"/>
    <lineage>
        <taxon>Eukaryota</taxon>
        <taxon>Sar</taxon>
        <taxon>Alveolata</taxon>
        <taxon>Ciliophora</taxon>
        <taxon>Postciliodesmatophora</taxon>
        <taxon>Heterotrichea</taxon>
        <taxon>Heterotrichida</taxon>
        <taxon>Stentoridae</taxon>
        <taxon>Stentor</taxon>
    </lineage>
</organism>
<comment type="caution">
    <text evidence="2">The sequence shown here is derived from an EMBL/GenBank/DDBJ whole genome shotgun (WGS) entry which is preliminary data.</text>
</comment>
<keyword evidence="1" id="KW-0472">Membrane</keyword>
<evidence type="ECO:0000313" key="3">
    <source>
        <dbReference type="Proteomes" id="UP000187209"/>
    </source>
</evidence>
<dbReference type="Proteomes" id="UP000187209">
    <property type="component" value="Unassembled WGS sequence"/>
</dbReference>
<feature type="transmembrane region" description="Helical" evidence="1">
    <location>
        <begin position="12"/>
        <end position="32"/>
    </location>
</feature>
<dbReference type="AlphaFoldDB" id="A0A1R2CS78"/>
<feature type="transmembrane region" description="Helical" evidence="1">
    <location>
        <begin position="73"/>
        <end position="93"/>
    </location>
</feature>
<name>A0A1R2CS78_9CILI</name>
<keyword evidence="1" id="KW-1133">Transmembrane helix</keyword>
<protein>
    <submittedName>
        <fullName evidence="2">Uncharacterized protein</fullName>
    </submittedName>
</protein>
<reference evidence="2 3" key="1">
    <citation type="submission" date="2016-11" db="EMBL/GenBank/DDBJ databases">
        <title>The macronuclear genome of Stentor coeruleus: a giant cell with tiny introns.</title>
        <authorList>
            <person name="Slabodnick M."/>
            <person name="Ruby J.G."/>
            <person name="Reiff S.B."/>
            <person name="Swart E.C."/>
            <person name="Gosai S."/>
            <person name="Prabakaran S."/>
            <person name="Witkowska E."/>
            <person name="Larue G.E."/>
            <person name="Fisher S."/>
            <person name="Freeman R.M."/>
            <person name="Gunawardena J."/>
            <person name="Chu W."/>
            <person name="Stover N.A."/>
            <person name="Gregory B.D."/>
            <person name="Nowacki M."/>
            <person name="Derisi J."/>
            <person name="Roy S.W."/>
            <person name="Marshall W.F."/>
            <person name="Sood P."/>
        </authorList>
    </citation>
    <scope>NUCLEOTIDE SEQUENCE [LARGE SCALE GENOMIC DNA]</scope>
    <source>
        <strain evidence="2">WM001</strain>
    </source>
</reference>